<protein>
    <recommendedName>
        <fullName evidence="4">Secretin/TonB short N-terminal domain-containing protein</fullName>
    </recommendedName>
</protein>
<evidence type="ECO:0000256" key="3">
    <source>
        <dbReference type="ARBA" id="ARBA00023237"/>
    </source>
</evidence>
<dbReference type="PANTHER" id="PTHR30604:SF1">
    <property type="entry name" value="DNA UTILIZATION PROTEIN HOFQ"/>
    <property type="match status" value="1"/>
</dbReference>
<keyword evidence="1" id="KW-0813">Transport</keyword>
<name>A0A7C2P4S2_UNCW3</name>
<keyword evidence="3" id="KW-0998">Cell outer membrane</keyword>
<dbReference type="Pfam" id="PF07660">
    <property type="entry name" value="STN"/>
    <property type="match status" value="1"/>
</dbReference>
<organism evidence="5">
    <name type="scientific">candidate division WOR-3 bacterium</name>
    <dbReference type="NCBI Taxonomy" id="2052148"/>
    <lineage>
        <taxon>Bacteria</taxon>
        <taxon>Bacteria division WOR-3</taxon>
    </lineage>
</organism>
<dbReference type="InterPro" id="IPR011662">
    <property type="entry name" value="Secretin/TonB_short_N"/>
</dbReference>
<dbReference type="InterPro" id="IPR051808">
    <property type="entry name" value="Type_IV_pilus_biogenesis"/>
</dbReference>
<dbReference type="GO" id="GO:0019867">
    <property type="term" value="C:outer membrane"/>
    <property type="evidence" value="ECO:0007669"/>
    <property type="project" value="InterPro"/>
</dbReference>
<proteinExistence type="predicted"/>
<dbReference type="PANTHER" id="PTHR30604">
    <property type="entry name" value="PROTEIN TRANSPORT PROTEIN HOFQ"/>
    <property type="match status" value="1"/>
</dbReference>
<evidence type="ECO:0000313" key="5">
    <source>
        <dbReference type="EMBL" id="HEN28174.1"/>
    </source>
</evidence>
<feature type="domain" description="Secretin/TonB short N-terminal" evidence="4">
    <location>
        <begin position="74"/>
        <end position="122"/>
    </location>
</feature>
<evidence type="ECO:0000256" key="1">
    <source>
        <dbReference type="ARBA" id="ARBA00022448"/>
    </source>
</evidence>
<dbReference type="EMBL" id="DSOL01000164">
    <property type="protein sequence ID" value="HEN28174.1"/>
    <property type="molecule type" value="Genomic_DNA"/>
</dbReference>
<keyword evidence="2" id="KW-0472">Membrane</keyword>
<evidence type="ECO:0000259" key="4">
    <source>
        <dbReference type="SMART" id="SM00965"/>
    </source>
</evidence>
<dbReference type="Gene3D" id="3.30.1370.130">
    <property type="match status" value="1"/>
</dbReference>
<sequence>MKLKFKVVILIITFGLYGIFLNLSSVGASSTDSVSILERLMKGEKEYSGTRISLDLKDADLPNVLRLFADVAKVNILVTEEVKGKVTLRLLNVPWDQALDIILVTNNLGMEWVGNVIRISTLERLQKEKEARAQTKVAEEAIKPVSTELIPVSYSKASRSCS</sequence>
<comment type="caution">
    <text evidence="5">The sequence shown here is derived from an EMBL/GenBank/DDBJ whole genome shotgun (WGS) entry which is preliminary data.</text>
</comment>
<reference evidence="5" key="1">
    <citation type="journal article" date="2020" name="mSystems">
        <title>Genome- and Community-Level Interaction Insights into Carbon Utilization and Element Cycling Functions of Hydrothermarchaeota in Hydrothermal Sediment.</title>
        <authorList>
            <person name="Zhou Z."/>
            <person name="Liu Y."/>
            <person name="Xu W."/>
            <person name="Pan J."/>
            <person name="Luo Z.H."/>
            <person name="Li M."/>
        </authorList>
    </citation>
    <scope>NUCLEOTIDE SEQUENCE [LARGE SCALE GENOMIC DNA]</scope>
    <source>
        <strain evidence="5">SpSt-34</strain>
    </source>
</reference>
<dbReference type="SMART" id="SM00965">
    <property type="entry name" value="STN"/>
    <property type="match status" value="1"/>
</dbReference>
<accession>A0A7C2P4S2</accession>
<evidence type="ECO:0000256" key="2">
    <source>
        <dbReference type="ARBA" id="ARBA00023136"/>
    </source>
</evidence>
<dbReference type="AlphaFoldDB" id="A0A7C2P4S2"/>
<gene>
    <name evidence="5" type="ORF">ENQ77_05920</name>
</gene>